<dbReference type="PROSITE" id="PS51192">
    <property type="entry name" value="HELICASE_ATP_BIND_1"/>
    <property type="match status" value="1"/>
</dbReference>
<organism evidence="12 13">
    <name type="scientific">Streptomyces boetiae</name>
    <dbReference type="NCBI Taxonomy" id="3075541"/>
    <lineage>
        <taxon>Bacteria</taxon>
        <taxon>Bacillati</taxon>
        <taxon>Actinomycetota</taxon>
        <taxon>Actinomycetes</taxon>
        <taxon>Kitasatosporales</taxon>
        <taxon>Streptomycetaceae</taxon>
        <taxon>Streptomyces</taxon>
    </lineage>
</organism>
<dbReference type="PANTHER" id="PTHR47963:SF9">
    <property type="entry name" value="CRISPR-ASSOCIATED ENDONUCLEASE_HELICASE CAS3"/>
    <property type="match status" value="1"/>
</dbReference>
<dbReference type="EMBL" id="JAVREN010000072">
    <property type="protein sequence ID" value="MDT0310454.1"/>
    <property type="molecule type" value="Genomic_DNA"/>
</dbReference>
<dbReference type="InterPro" id="IPR027417">
    <property type="entry name" value="P-loop_NTPase"/>
</dbReference>
<dbReference type="Gene3D" id="1.10.3210.30">
    <property type="match status" value="1"/>
</dbReference>
<evidence type="ECO:0000259" key="11">
    <source>
        <dbReference type="PROSITE" id="PS51643"/>
    </source>
</evidence>
<dbReference type="CDD" id="cd09641">
    <property type="entry name" value="Cas3''_I"/>
    <property type="match status" value="1"/>
</dbReference>
<dbReference type="Proteomes" id="UP001183388">
    <property type="component" value="Unassembled WGS sequence"/>
</dbReference>
<evidence type="ECO:0000256" key="2">
    <source>
        <dbReference type="ARBA" id="ARBA00009046"/>
    </source>
</evidence>
<evidence type="ECO:0000313" key="12">
    <source>
        <dbReference type="EMBL" id="MDT0310454.1"/>
    </source>
</evidence>
<reference evidence="13" key="1">
    <citation type="submission" date="2023-07" db="EMBL/GenBank/DDBJ databases">
        <title>30 novel species of actinomycetes from the DSMZ collection.</title>
        <authorList>
            <person name="Nouioui I."/>
        </authorList>
    </citation>
    <scope>NUCLEOTIDE SEQUENCE [LARGE SCALE GENOMIC DNA]</scope>
    <source>
        <strain evidence="13">DSM 44917</strain>
    </source>
</reference>
<dbReference type="NCBIfam" id="TIGR01587">
    <property type="entry name" value="cas3_core"/>
    <property type="match status" value="1"/>
</dbReference>
<dbReference type="InterPro" id="IPR006474">
    <property type="entry name" value="Helicase_Cas3_CRISPR-ass_core"/>
</dbReference>
<dbReference type="InterPro" id="IPR041372">
    <property type="entry name" value="Cas3_C"/>
</dbReference>
<evidence type="ECO:0000256" key="1">
    <source>
        <dbReference type="ARBA" id="ARBA00006847"/>
    </source>
</evidence>
<evidence type="ECO:0000256" key="3">
    <source>
        <dbReference type="ARBA" id="ARBA00022722"/>
    </source>
</evidence>
<keyword evidence="8" id="KW-0067">ATP-binding</keyword>
<keyword evidence="9" id="KW-0051">Antiviral defense</keyword>
<dbReference type="Pfam" id="PF22590">
    <property type="entry name" value="Cas3-like_C_2"/>
    <property type="match status" value="1"/>
</dbReference>
<keyword evidence="4" id="KW-0479">Metal-binding</keyword>
<evidence type="ECO:0000256" key="6">
    <source>
        <dbReference type="ARBA" id="ARBA00022801"/>
    </source>
</evidence>
<gene>
    <name evidence="12" type="primary">cas3</name>
    <name evidence="12" type="ORF">RM780_26410</name>
</gene>
<accession>A0ABU2LFU2</accession>
<dbReference type="InterPro" id="IPR050547">
    <property type="entry name" value="DEAD_box_RNA_helicases"/>
</dbReference>
<proteinExistence type="inferred from homology"/>
<dbReference type="PANTHER" id="PTHR47963">
    <property type="entry name" value="DEAD-BOX ATP-DEPENDENT RNA HELICASE 47, MITOCHONDRIAL"/>
    <property type="match status" value="1"/>
</dbReference>
<evidence type="ECO:0000259" key="10">
    <source>
        <dbReference type="PROSITE" id="PS51192"/>
    </source>
</evidence>
<keyword evidence="13" id="KW-1185">Reference proteome</keyword>
<evidence type="ECO:0000256" key="7">
    <source>
        <dbReference type="ARBA" id="ARBA00022806"/>
    </source>
</evidence>
<protein>
    <submittedName>
        <fullName evidence="12">CRISPR-associated helicase Cas3</fullName>
    </submittedName>
</protein>
<dbReference type="Gene3D" id="3.40.50.300">
    <property type="entry name" value="P-loop containing nucleotide triphosphate hydrolases"/>
    <property type="match status" value="2"/>
</dbReference>
<dbReference type="InterPro" id="IPR006483">
    <property type="entry name" value="CRISPR-assoc_Cas3_HD"/>
</dbReference>
<dbReference type="PROSITE" id="PS51643">
    <property type="entry name" value="HD_CAS3"/>
    <property type="match status" value="1"/>
</dbReference>
<comment type="caution">
    <text evidence="12">The sequence shown here is derived from an EMBL/GenBank/DDBJ whole genome shotgun (WGS) entry which is preliminary data.</text>
</comment>
<name>A0ABU2LFU2_9ACTN</name>
<evidence type="ECO:0000256" key="5">
    <source>
        <dbReference type="ARBA" id="ARBA00022741"/>
    </source>
</evidence>
<feature type="domain" description="HD Cas3-type" evidence="11">
    <location>
        <begin position="22"/>
        <end position="221"/>
    </location>
</feature>
<keyword evidence="5" id="KW-0547">Nucleotide-binding</keyword>
<feature type="domain" description="Helicase ATP-binding" evidence="10">
    <location>
        <begin position="289"/>
        <end position="522"/>
    </location>
</feature>
<dbReference type="Pfam" id="PF18019">
    <property type="entry name" value="Cas3_HD"/>
    <property type="match status" value="1"/>
</dbReference>
<dbReference type="CDD" id="cd17930">
    <property type="entry name" value="DEXHc_cas3"/>
    <property type="match status" value="1"/>
</dbReference>
<evidence type="ECO:0000256" key="4">
    <source>
        <dbReference type="ARBA" id="ARBA00022723"/>
    </source>
</evidence>
<comment type="similarity">
    <text evidence="1">In the N-terminal section; belongs to the CRISPR-associated nuclease Cas3-HD family.</text>
</comment>
<keyword evidence="6" id="KW-0378">Hydrolase</keyword>
<sequence>MAEGVDVDSMLGALWGKSEEKGGGRKTLLLSHLLDTAAVAEALWDGFLADSTKRVLDAVAGGAGRGRAFFAWVCGIHDCGKATPAFQRLWEKGAEAVRAAGLGWHEGAIVRLRWRHDVAGGHLLRKQLTAAGWAEEHVEWLWPLIAGHHGLFPRAGSLPPSDRARGQLAGTGQWPRVQRALVERFTAEVGFGGLAEVEPVLVPSRAAQLHLSGLIVMADWIASDEEHFPGLDALEDVSFANARVRARRAWKELGLRGGWNGLREPGPEDFAERFGTRPRPSQVMVMEAARRMRAPGLLVVEAPMGEGKTKAALMAAEILAARFGADGVFVGMPTQATSDPMFTQVRQWTERVEEGLASQVALLHGKRMFNKEWRALTEGSAQDAASRFGGVDEYGDCWEDDPFGSGVSALRERTAEPASRGPAEWFLGPKRGLLCPFVVGTIDQLLFAATRTKHVMLRMAGLVGKVVVLDEVHAADVYMSQFLKEGLRWLGQAGVPVVLLSATLPPEQRRALVSAYLAGASSREEYPAAELPEPHGYPSVTAAWTTPADATARVLVDDCPSWREDAAVGLELLPEALPRVNAKRQARRAAQAAADEGVVSLLKRELVDGGCALVIRNTVGRAQSLYSALRGAFGDDVRLLHGRIAVAPRADRTEECLRLLGPGGTQHDEPTRASRLIIVATQLAEQSFDVDADFLVTDLAPIDLLLQRIGRLHRHAGVARPTRLAVPRAVITGFGRSGTGTGDEGAAANALHGAPPAFLAASEKIYGRALLLRAAALVRAGAAAKGWRVPAQVPGLVAAGYALGEDGFVPVEWREAERFAREAWEKEQQERADSASPFLLTRRGDREGATLAGLHFLSSSAGEDETKLQAAVRDGDPSAEVVLIVRAGGVYRTLSGRALSVNGDVPDGVLDEVLGGTVRLPPRYTEAVREELRPLSGWLGDPRLSRSPALVLDADRRAVLAERGLRYDDALGLVEEDPGA</sequence>
<dbReference type="InterPro" id="IPR054712">
    <property type="entry name" value="Cas3-like_dom"/>
</dbReference>
<dbReference type="InterPro" id="IPR038257">
    <property type="entry name" value="CRISPR-assoc_Cas3_HD_sf"/>
</dbReference>
<keyword evidence="3" id="KW-0540">Nuclease</keyword>
<dbReference type="NCBIfam" id="TIGR01596">
    <property type="entry name" value="cas3_HD"/>
    <property type="match status" value="1"/>
</dbReference>
<evidence type="ECO:0000256" key="9">
    <source>
        <dbReference type="ARBA" id="ARBA00023118"/>
    </source>
</evidence>
<keyword evidence="7" id="KW-0347">Helicase</keyword>
<dbReference type="SUPFAM" id="SSF52540">
    <property type="entry name" value="P-loop containing nucleoside triphosphate hydrolases"/>
    <property type="match status" value="1"/>
</dbReference>
<comment type="similarity">
    <text evidence="2">In the central section; belongs to the CRISPR-associated helicase Cas3 family.</text>
</comment>
<dbReference type="Pfam" id="PF18395">
    <property type="entry name" value="Cas3_C"/>
    <property type="match status" value="1"/>
</dbReference>
<dbReference type="RefSeq" id="WP_311633422.1">
    <property type="nucleotide sequence ID" value="NZ_JAVREN010000072.1"/>
</dbReference>
<dbReference type="InterPro" id="IPR014001">
    <property type="entry name" value="Helicase_ATP-bd"/>
</dbReference>
<evidence type="ECO:0000313" key="13">
    <source>
        <dbReference type="Proteomes" id="UP001183388"/>
    </source>
</evidence>
<evidence type="ECO:0000256" key="8">
    <source>
        <dbReference type="ARBA" id="ARBA00022840"/>
    </source>
</evidence>